<dbReference type="Proteomes" id="UP000254777">
    <property type="component" value="Unassembled WGS sequence"/>
</dbReference>
<dbReference type="InterPro" id="IPR036249">
    <property type="entry name" value="Thioredoxin-like_sf"/>
</dbReference>
<dbReference type="GO" id="GO:0005737">
    <property type="term" value="C:cytoplasm"/>
    <property type="evidence" value="ECO:0007669"/>
    <property type="project" value="TreeGrafter"/>
</dbReference>
<accession>A0A379DAU6</accession>
<dbReference type="InterPro" id="IPR050983">
    <property type="entry name" value="GST_Omega/HSP26"/>
</dbReference>
<dbReference type="PROSITE" id="PS51354">
    <property type="entry name" value="GLUTAREDOXIN_2"/>
    <property type="match status" value="1"/>
</dbReference>
<dbReference type="SUPFAM" id="SSF52833">
    <property type="entry name" value="Thioredoxin-like"/>
    <property type="match status" value="1"/>
</dbReference>
<dbReference type="RefSeq" id="WP_004820607.1">
    <property type="nucleotide sequence ID" value="NZ_UGTH01000001.1"/>
</dbReference>
<dbReference type="PANTHER" id="PTHR43968:SF6">
    <property type="entry name" value="GLUTATHIONE S-TRANSFERASE OMEGA"/>
    <property type="match status" value="1"/>
</dbReference>
<dbReference type="PANTHER" id="PTHR43968">
    <property type="match status" value="1"/>
</dbReference>
<feature type="domain" description="GST N-terminal" evidence="1">
    <location>
        <begin position="2"/>
        <end position="78"/>
    </location>
</feature>
<evidence type="ECO:0000313" key="2">
    <source>
        <dbReference type="EMBL" id="SUB75074.1"/>
    </source>
</evidence>
<evidence type="ECO:0000259" key="1">
    <source>
        <dbReference type="PROSITE" id="PS50404"/>
    </source>
</evidence>
<sequence>MKNLKLYYKPTCPYCLKVLRYMDENKIETIELLNVDEIDGLRAELAEKGGKTQVPALDIDGKIMYESDDIVEYLKANF</sequence>
<dbReference type="Gene3D" id="3.40.30.10">
    <property type="entry name" value="Glutaredoxin"/>
    <property type="match status" value="1"/>
</dbReference>
<dbReference type="EMBL" id="UGTH01000001">
    <property type="protein sequence ID" value="SUB75074.1"/>
    <property type="molecule type" value="Genomic_DNA"/>
</dbReference>
<dbReference type="InterPro" id="IPR004045">
    <property type="entry name" value="Glutathione_S-Trfase_N"/>
</dbReference>
<proteinExistence type="predicted"/>
<name>A0A379DAU6_9FIRM</name>
<dbReference type="CDD" id="cd00570">
    <property type="entry name" value="GST_N_family"/>
    <property type="match status" value="1"/>
</dbReference>
<gene>
    <name evidence="2" type="primary">grxC_2</name>
    <name evidence="2" type="ORF">NCTC11088_00837</name>
</gene>
<dbReference type="AlphaFoldDB" id="A0A379DAU6"/>
<organism evidence="2 3">
    <name type="scientific">Peptoniphilus indolicus</name>
    <dbReference type="NCBI Taxonomy" id="33030"/>
    <lineage>
        <taxon>Bacteria</taxon>
        <taxon>Bacillati</taxon>
        <taxon>Bacillota</taxon>
        <taxon>Tissierellia</taxon>
        <taxon>Tissierellales</taxon>
        <taxon>Peptoniphilaceae</taxon>
        <taxon>Peptoniphilus</taxon>
    </lineage>
</organism>
<dbReference type="PROSITE" id="PS50404">
    <property type="entry name" value="GST_NTER"/>
    <property type="match status" value="1"/>
</dbReference>
<evidence type="ECO:0000313" key="3">
    <source>
        <dbReference type="Proteomes" id="UP000254777"/>
    </source>
</evidence>
<dbReference type="Pfam" id="PF13417">
    <property type="entry name" value="GST_N_3"/>
    <property type="match status" value="1"/>
</dbReference>
<reference evidence="2 3" key="1">
    <citation type="submission" date="2018-06" db="EMBL/GenBank/DDBJ databases">
        <authorList>
            <consortium name="Pathogen Informatics"/>
            <person name="Doyle S."/>
        </authorList>
    </citation>
    <scope>NUCLEOTIDE SEQUENCE [LARGE SCALE GENOMIC DNA]</scope>
    <source>
        <strain evidence="2 3">NCTC11088</strain>
    </source>
</reference>
<protein>
    <submittedName>
        <fullName evidence="2">Glutaredoxin-3</fullName>
    </submittedName>
</protein>